<sequence length="386" mass="41947">MASISVKTIRGVELLESVHFLDGGGSMADAIRAYDWSSTALGPLEHWPSSLKIGVGMMLSSKFPKCIVWGPELITIHNDAFLPILGEKPPALGRPFSEVWHEAWDEIGSIAQRAFAGEATFIEDFPLVINRHGYPEKAHFTFCYSPIRDEAGVVRGMIDTVIETTGTVEARRQASLLNGELEHRIKNTLAVVAAIVSQTLRGDETDPAARSILLERIQALAQAQSLLTRASATEASVVDVVLEATAPFRTSEGRFHIGGPPIMLSSKQSLSLSLALHELATNAVKYGALSNAAGKVRIEWVAGRPDTEDAFVFRWIEEDGPVVRTPARQGFGSRIIQMVLPHDFGGEAVLSHDPLGIRFELRANMCQIGGEQPSSDHHSQPASEKS</sequence>
<dbReference type="Proteomes" id="UP000996601">
    <property type="component" value="Unassembled WGS sequence"/>
</dbReference>
<keyword evidence="7" id="KW-0067">ATP-binding</keyword>
<dbReference type="SUPFAM" id="SSF55785">
    <property type="entry name" value="PYP-like sensor domain (PAS domain)"/>
    <property type="match status" value="1"/>
</dbReference>
<evidence type="ECO:0000313" key="9">
    <source>
        <dbReference type="EMBL" id="MCQ4633984.1"/>
    </source>
</evidence>
<dbReference type="GO" id="GO:0016301">
    <property type="term" value="F:kinase activity"/>
    <property type="evidence" value="ECO:0007669"/>
    <property type="project" value="UniProtKB-KW"/>
</dbReference>
<organism evidence="9 10">
    <name type="scientific">Shinella lacus</name>
    <dbReference type="NCBI Taxonomy" id="2654216"/>
    <lineage>
        <taxon>Bacteria</taxon>
        <taxon>Pseudomonadati</taxon>
        <taxon>Pseudomonadota</taxon>
        <taxon>Alphaproteobacteria</taxon>
        <taxon>Hyphomicrobiales</taxon>
        <taxon>Rhizobiaceae</taxon>
        <taxon>Shinella</taxon>
    </lineage>
</organism>
<dbReference type="InterPro" id="IPR011102">
    <property type="entry name" value="Sig_transdc_His_kinase_HWE"/>
</dbReference>
<dbReference type="InterPro" id="IPR035965">
    <property type="entry name" value="PAS-like_dom_sf"/>
</dbReference>
<keyword evidence="3" id="KW-0597">Phosphoprotein</keyword>
<dbReference type="SMART" id="SM00911">
    <property type="entry name" value="HWE_HK"/>
    <property type="match status" value="1"/>
</dbReference>
<name>A0ABT1RFL4_9HYPH</name>
<keyword evidence="6 9" id="KW-0418">Kinase</keyword>
<comment type="catalytic activity">
    <reaction evidence="1">
        <text>ATP + protein L-histidine = ADP + protein N-phospho-L-histidine.</text>
        <dbReference type="EC" id="2.7.13.3"/>
    </reaction>
</comment>
<gene>
    <name evidence="9" type="ORF">GB927_028390</name>
</gene>
<evidence type="ECO:0000256" key="2">
    <source>
        <dbReference type="ARBA" id="ARBA00012438"/>
    </source>
</evidence>
<comment type="caution">
    <text evidence="9">The sequence shown here is derived from an EMBL/GenBank/DDBJ whole genome shotgun (WGS) entry which is preliminary data.</text>
</comment>
<dbReference type="EC" id="2.7.13.3" evidence="2"/>
<evidence type="ECO:0000256" key="7">
    <source>
        <dbReference type="ARBA" id="ARBA00022840"/>
    </source>
</evidence>
<accession>A0ABT1RFL4</accession>
<keyword evidence="5" id="KW-0547">Nucleotide-binding</keyword>
<dbReference type="PANTHER" id="PTHR41523:SF7">
    <property type="entry name" value="HISTIDINE KINASE"/>
    <property type="match status" value="1"/>
</dbReference>
<evidence type="ECO:0000259" key="8">
    <source>
        <dbReference type="SMART" id="SM00911"/>
    </source>
</evidence>
<evidence type="ECO:0000313" key="10">
    <source>
        <dbReference type="Proteomes" id="UP000996601"/>
    </source>
</evidence>
<feature type="domain" description="Signal transduction histidine kinase HWE region" evidence="8">
    <location>
        <begin position="180"/>
        <end position="261"/>
    </location>
</feature>
<dbReference type="EMBL" id="WHSB02000016">
    <property type="protein sequence ID" value="MCQ4633984.1"/>
    <property type="molecule type" value="Genomic_DNA"/>
</dbReference>
<keyword evidence="4" id="KW-0808">Transferase</keyword>
<dbReference type="Gene3D" id="3.30.450.20">
    <property type="entry name" value="PAS domain"/>
    <property type="match status" value="1"/>
</dbReference>
<keyword evidence="10" id="KW-1185">Reference proteome</keyword>
<evidence type="ECO:0000256" key="3">
    <source>
        <dbReference type="ARBA" id="ARBA00022553"/>
    </source>
</evidence>
<dbReference type="Gene3D" id="3.30.565.10">
    <property type="entry name" value="Histidine kinase-like ATPase, C-terminal domain"/>
    <property type="match status" value="1"/>
</dbReference>
<reference evidence="9" key="1">
    <citation type="submission" date="2021-07" db="EMBL/GenBank/DDBJ databases">
        <title>Shinella sp. nov., a novel member of the genus Shinella from water.</title>
        <authorList>
            <person name="Deng Y."/>
        </authorList>
    </citation>
    <scope>NUCLEOTIDE SEQUENCE</scope>
    <source>
        <strain evidence="9">CPCC 100929</strain>
    </source>
</reference>
<protein>
    <recommendedName>
        <fullName evidence="2">histidine kinase</fullName>
        <ecNumber evidence="2">2.7.13.3</ecNumber>
    </recommendedName>
</protein>
<evidence type="ECO:0000256" key="6">
    <source>
        <dbReference type="ARBA" id="ARBA00022777"/>
    </source>
</evidence>
<dbReference type="Pfam" id="PF07536">
    <property type="entry name" value="HWE_HK"/>
    <property type="match status" value="1"/>
</dbReference>
<evidence type="ECO:0000256" key="4">
    <source>
        <dbReference type="ARBA" id="ARBA00022679"/>
    </source>
</evidence>
<proteinExistence type="predicted"/>
<dbReference type="PANTHER" id="PTHR41523">
    <property type="entry name" value="TWO-COMPONENT SYSTEM SENSOR PROTEIN"/>
    <property type="match status" value="1"/>
</dbReference>
<evidence type="ECO:0000256" key="1">
    <source>
        <dbReference type="ARBA" id="ARBA00000085"/>
    </source>
</evidence>
<dbReference type="InterPro" id="IPR036890">
    <property type="entry name" value="HATPase_C_sf"/>
</dbReference>
<evidence type="ECO:0000256" key="5">
    <source>
        <dbReference type="ARBA" id="ARBA00022741"/>
    </source>
</evidence>